<dbReference type="InterPro" id="IPR000878">
    <property type="entry name" value="4pyrrol_Mease"/>
</dbReference>
<dbReference type="InterPro" id="IPR050161">
    <property type="entry name" value="Siro_Cobalamin_biosynth"/>
</dbReference>
<evidence type="ECO:0000256" key="4">
    <source>
        <dbReference type="ARBA" id="ARBA00022603"/>
    </source>
</evidence>
<dbReference type="InterPro" id="IPR035996">
    <property type="entry name" value="4pyrrol_Methylase_sf"/>
</dbReference>
<evidence type="ECO:0000256" key="8">
    <source>
        <dbReference type="ARBA" id="ARBA00025705"/>
    </source>
</evidence>
<dbReference type="InterPro" id="IPR014777">
    <property type="entry name" value="4pyrrole_Mease_sub1"/>
</dbReference>
<accession>A0ABZ0GP76</accession>
<dbReference type="PROSITE" id="PS00839">
    <property type="entry name" value="SUMT_1"/>
    <property type="match status" value="1"/>
</dbReference>
<feature type="domain" description="Tetrapyrrole methylase" evidence="9">
    <location>
        <begin position="18"/>
        <end position="228"/>
    </location>
</feature>
<evidence type="ECO:0000256" key="2">
    <source>
        <dbReference type="ARBA" id="ARBA00005879"/>
    </source>
</evidence>
<dbReference type="NCBIfam" id="NF004790">
    <property type="entry name" value="PRK06136.1"/>
    <property type="match status" value="1"/>
</dbReference>
<evidence type="ECO:0000256" key="5">
    <source>
        <dbReference type="ARBA" id="ARBA00022679"/>
    </source>
</evidence>
<dbReference type="EMBL" id="CP136600">
    <property type="protein sequence ID" value="WOH37372.1"/>
    <property type="molecule type" value="Genomic_DNA"/>
</dbReference>
<dbReference type="PANTHER" id="PTHR45790">
    <property type="entry name" value="SIROHEME SYNTHASE-RELATED"/>
    <property type="match status" value="1"/>
</dbReference>
<gene>
    <name evidence="10" type="primary">cobA</name>
    <name evidence="10" type="ORF">RI844_18750</name>
</gene>
<dbReference type="InterPro" id="IPR006366">
    <property type="entry name" value="CobA/CysG_C"/>
</dbReference>
<dbReference type="Gene3D" id="3.30.950.10">
    <property type="entry name" value="Methyltransferase, Cobalt-precorrin-4 Transmethylase, Domain 2"/>
    <property type="match status" value="1"/>
</dbReference>
<dbReference type="GO" id="GO:0032259">
    <property type="term" value="P:methylation"/>
    <property type="evidence" value="ECO:0007669"/>
    <property type="project" value="UniProtKB-KW"/>
</dbReference>
<comment type="pathway">
    <text evidence="8">Porphyrin-containing compound metabolism; siroheme biosynthesis; precorrin-2 from uroporphyrinogen III: step 1/1.</text>
</comment>
<evidence type="ECO:0000259" key="9">
    <source>
        <dbReference type="Pfam" id="PF00590"/>
    </source>
</evidence>
<dbReference type="SUPFAM" id="SSF53790">
    <property type="entry name" value="Tetrapyrrole methylase"/>
    <property type="match status" value="1"/>
</dbReference>
<dbReference type="InterPro" id="IPR003043">
    <property type="entry name" value="Uropor_MeTrfase_CS"/>
</dbReference>
<organism evidence="10 11">
    <name type="scientific">Thalassotalea fonticola</name>
    <dbReference type="NCBI Taxonomy" id="3065649"/>
    <lineage>
        <taxon>Bacteria</taxon>
        <taxon>Pseudomonadati</taxon>
        <taxon>Pseudomonadota</taxon>
        <taxon>Gammaproteobacteria</taxon>
        <taxon>Alteromonadales</taxon>
        <taxon>Colwelliaceae</taxon>
        <taxon>Thalassotalea</taxon>
    </lineage>
</organism>
<dbReference type="EC" id="2.1.1.107" evidence="3"/>
<evidence type="ECO:0000256" key="1">
    <source>
        <dbReference type="ARBA" id="ARBA00004953"/>
    </source>
</evidence>
<proteinExistence type="inferred from homology"/>
<keyword evidence="11" id="KW-1185">Reference proteome</keyword>
<evidence type="ECO:0000256" key="7">
    <source>
        <dbReference type="ARBA" id="ARBA00023244"/>
    </source>
</evidence>
<keyword evidence="5 10" id="KW-0808">Transferase</keyword>
<dbReference type="GO" id="GO:0004851">
    <property type="term" value="F:uroporphyrin-III C-methyltransferase activity"/>
    <property type="evidence" value="ECO:0007669"/>
    <property type="project" value="UniProtKB-EC"/>
</dbReference>
<dbReference type="RefSeq" id="WP_348396162.1">
    <property type="nucleotide sequence ID" value="NZ_CP136600.1"/>
</dbReference>
<keyword evidence="6" id="KW-0949">S-adenosyl-L-methionine</keyword>
<keyword evidence="7" id="KW-0627">Porphyrin biosynthesis</keyword>
<dbReference type="Pfam" id="PF00590">
    <property type="entry name" value="TP_methylase"/>
    <property type="match status" value="1"/>
</dbReference>
<dbReference type="NCBIfam" id="TIGR01469">
    <property type="entry name" value="cobA_cysG_Cterm"/>
    <property type="match status" value="1"/>
</dbReference>
<evidence type="ECO:0000313" key="10">
    <source>
        <dbReference type="EMBL" id="WOH37372.1"/>
    </source>
</evidence>
<dbReference type="CDD" id="cd11642">
    <property type="entry name" value="SUMT"/>
    <property type="match status" value="1"/>
</dbReference>
<name>A0ABZ0GP76_9GAMM</name>
<dbReference type="InterPro" id="IPR014776">
    <property type="entry name" value="4pyrrole_Mease_sub2"/>
</dbReference>
<evidence type="ECO:0000313" key="11">
    <source>
        <dbReference type="Proteomes" id="UP001301442"/>
    </source>
</evidence>
<keyword evidence="4 10" id="KW-0489">Methyltransferase</keyword>
<comment type="similarity">
    <text evidence="2">Belongs to the precorrin methyltransferase family.</text>
</comment>
<dbReference type="Proteomes" id="UP001301442">
    <property type="component" value="Chromosome"/>
</dbReference>
<dbReference type="Gene3D" id="3.40.1010.10">
    <property type="entry name" value="Cobalt-precorrin-4 Transmethylase, Domain 1"/>
    <property type="match status" value="1"/>
</dbReference>
<evidence type="ECO:0000256" key="3">
    <source>
        <dbReference type="ARBA" id="ARBA00012162"/>
    </source>
</evidence>
<sequence>MNIFNKITNKSQFNAGEVALIGAGPGDAELLTLKALRFLQNADVVIYDRLVSNEILMLTPQSCRRIYVGKAIHKHCVTQDKINDTIVEWANKGKKVVRLKGGDSFIFGRGSEEVNYLLEHGIASHVIPGITSASGATTYAGIPLTHRDVAHSCSFITGHFSHDGELSLPWKNYADKTQTLVFYMGVKSVETISEQLIAHGRDAKTPVAIIRKGTQNDQQVWRTTLSDLPSIVANNEIKPPSLLVIGDVVNAVNQQALADVNEAQQPAFFAPTDIVQSLPELATKALPKLG</sequence>
<protein>
    <recommendedName>
        <fullName evidence="3">uroporphyrinogen-III C-methyltransferase</fullName>
        <ecNumber evidence="3">2.1.1.107</ecNumber>
    </recommendedName>
</protein>
<comment type="pathway">
    <text evidence="1">Cofactor biosynthesis; adenosylcobalamin biosynthesis.</text>
</comment>
<reference evidence="10 11" key="1">
    <citation type="submission" date="2023-09" db="EMBL/GenBank/DDBJ databases">
        <authorList>
            <person name="Qi X."/>
        </authorList>
    </citation>
    <scope>NUCLEOTIDE SEQUENCE [LARGE SCALE GENOMIC DNA]</scope>
    <source>
        <strain evidence="10 11">S1-1</strain>
    </source>
</reference>
<evidence type="ECO:0000256" key="6">
    <source>
        <dbReference type="ARBA" id="ARBA00022691"/>
    </source>
</evidence>
<dbReference type="PANTHER" id="PTHR45790:SF1">
    <property type="entry name" value="SIROHEME SYNTHASE"/>
    <property type="match status" value="1"/>
</dbReference>